<sequence>MRRIFTNKNISLHFLFSSSVQLNIMDISVMKEGNITFFYFAKLYR</sequence>
<proteinExistence type="predicted"/>
<organism evidence="2 3">
    <name type="scientific">Clostridium perfringens D str. JGS1721</name>
    <dbReference type="NCBI Taxonomy" id="488537"/>
    <lineage>
        <taxon>Bacteria</taxon>
        <taxon>Bacillati</taxon>
        <taxon>Bacillota</taxon>
        <taxon>Clostridia</taxon>
        <taxon>Eubacteriales</taxon>
        <taxon>Clostridiaceae</taxon>
        <taxon>Clostridium</taxon>
    </lineage>
</organism>
<reference evidence="2 3" key="1">
    <citation type="submission" date="2008-03" db="EMBL/GenBank/DDBJ databases">
        <authorList>
            <person name="Paulsen I."/>
            <person name="Sebastian Y."/>
        </authorList>
    </citation>
    <scope>NUCLEOTIDE SEQUENCE [LARGE SCALE GENOMIC DNA]</scope>
    <source>
        <strain evidence="3">D str. JGS1721</strain>
        <strain evidence="2">JGS1721</strain>
    </source>
</reference>
<dbReference type="AlphaFoldDB" id="B1V6J4"/>
<protein>
    <submittedName>
        <fullName evidence="2">Uncharacterized protein</fullName>
    </submittedName>
</protein>
<evidence type="ECO:0000313" key="2">
    <source>
        <dbReference type="EMBL" id="EDT70552.1"/>
    </source>
</evidence>
<dbReference type="EMBL" id="ABOO01000047">
    <property type="protein sequence ID" value="EDT70552.1"/>
    <property type="molecule type" value="Genomic_DNA"/>
</dbReference>
<evidence type="ECO:0000313" key="1">
    <source>
        <dbReference type="EMBL" id="EDT70080.1"/>
    </source>
</evidence>
<accession>B1V6J4</accession>
<dbReference type="Proteomes" id="UP000003188">
    <property type="component" value="Unassembled WGS sequence"/>
</dbReference>
<gene>
    <name evidence="1" type="ORF">CJD_A0196</name>
    <name evidence="2" type="ORF">CJD_A0399</name>
</gene>
<dbReference type="EMBL" id="ABOO01000084">
    <property type="protein sequence ID" value="EDT70080.1"/>
    <property type="molecule type" value="Genomic_DNA"/>
</dbReference>
<name>B1V6J4_CLOPF</name>
<comment type="caution">
    <text evidence="2">The sequence shown here is derived from an EMBL/GenBank/DDBJ whole genome shotgun (WGS) entry which is preliminary data.</text>
</comment>
<evidence type="ECO:0000313" key="3">
    <source>
        <dbReference type="Proteomes" id="UP000003188"/>
    </source>
</evidence>